<sequence length="110" mass="12461">MSAPTKPPDTETVASLTAELADVDRRITGLREEADRGEMFQDVSPQWHGRYLAAVRELAKARTYRERLAQRLADAKRAEEARAEAQRLAERMQQRRAELEREIAEAGVLG</sequence>
<proteinExistence type="predicted"/>
<keyword evidence="3" id="KW-1185">Reference proteome</keyword>
<accession>A0A231HCF2</accession>
<comment type="caution">
    <text evidence="2">The sequence shown here is derived from an EMBL/GenBank/DDBJ whole genome shotgun (WGS) entry which is preliminary data.</text>
</comment>
<dbReference type="EMBL" id="NGAF01000002">
    <property type="protein sequence ID" value="OXR46624.1"/>
    <property type="molecule type" value="Genomic_DNA"/>
</dbReference>
<dbReference type="AlphaFoldDB" id="A0A231HCF2"/>
<evidence type="ECO:0000256" key="1">
    <source>
        <dbReference type="SAM" id="Coils"/>
    </source>
</evidence>
<reference evidence="2 3" key="1">
    <citation type="submission" date="2017-07" db="EMBL/GenBank/DDBJ databases">
        <title>First draft Genome Sequence of Nocardia cerradoensis isolated from human infection.</title>
        <authorList>
            <person name="Carrasco G."/>
        </authorList>
    </citation>
    <scope>NUCLEOTIDE SEQUENCE [LARGE SCALE GENOMIC DNA]</scope>
    <source>
        <strain evidence="2 3">CNM20130759</strain>
    </source>
</reference>
<dbReference type="Proteomes" id="UP000215506">
    <property type="component" value="Unassembled WGS sequence"/>
</dbReference>
<gene>
    <name evidence="2" type="ORF">B7C42_01598</name>
</gene>
<organism evidence="2 3">
    <name type="scientific">Nocardia cerradoensis</name>
    <dbReference type="NCBI Taxonomy" id="85688"/>
    <lineage>
        <taxon>Bacteria</taxon>
        <taxon>Bacillati</taxon>
        <taxon>Actinomycetota</taxon>
        <taxon>Actinomycetes</taxon>
        <taxon>Mycobacteriales</taxon>
        <taxon>Nocardiaceae</taxon>
        <taxon>Nocardia</taxon>
    </lineage>
</organism>
<evidence type="ECO:0000313" key="3">
    <source>
        <dbReference type="Proteomes" id="UP000215506"/>
    </source>
</evidence>
<keyword evidence="1" id="KW-0175">Coiled coil</keyword>
<evidence type="ECO:0000313" key="2">
    <source>
        <dbReference type="EMBL" id="OXR46624.1"/>
    </source>
</evidence>
<dbReference type="RefSeq" id="WP_094024759.1">
    <property type="nucleotide sequence ID" value="NZ_NGAF01000002.1"/>
</dbReference>
<feature type="coiled-coil region" evidence="1">
    <location>
        <begin position="58"/>
        <end position="109"/>
    </location>
</feature>
<name>A0A231HCF2_9NOCA</name>
<protein>
    <submittedName>
        <fullName evidence="2">Uncharacterized protein</fullName>
    </submittedName>
</protein>